<evidence type="ECO:0000313" key="3">
    <source>
        <dbReference type="Proteomes" id="UP000054928"/>
    </source>
</evidence>
<feature type="region of interest" description="Disordered" evidence="1">
    <location>
        <begin position="70"/>
        <end position="102"/>
    </location>
</feature>
<keyword evidence="3" id="KW-1185">Reference proteome</keyword>
<dbReference type="EMBL" id="CCYD01002424">
    <property type="protein sequence ID" value="CEG47294.1"/>
    <property type="molecule type" value="Genomic_DNA"/>
</dbReference>
<feature type="compositionally biased region" description="Basic and acidic residues" evidence="1">
    <location>
        <begin position="70"/>
        <end position="86"/>
    </location>
</feature>
<reference evidence="3" key="1">
    <citation type="submission" date="2014-09" db="EMBL/GenBank/DDBJ databases">
        <authorList>
            <person name="Sharma Rahul"/>
            <person name="Thines Marco"/>
        </authorList>
    </citation>
    <scope>NUCLEOTIDE SEQUENCE [LARGE SCALE GENOMIC DNA]</scope>
</reference>
<proteinExistence type="predicted"/>
<feature type="region of interest" description="Disordered" evidence="1">
    <location>
        <begin position="1"/>
        <end position="36"/>
    </location>
</feature>
<dbReference type="RefSeq" id="XP_024583663.1">
    <property type="nucleotide sequence ID" value="XM_024718245.1"/>
</dbReference>
<evidence type="ECO:0000313" key="2">
    <source>
        <dbReference type="EMBL" id="CEG47294.1"/>
    </source>
</evidence>
<sequence>MAEQAKAARWGLQESNTEKDDRGTKSEPPVDNMGLRAREEVIKEKTATVARDVHRFHAFAAQRRKIDEHLGQADAKRTEGANENTRRAHKKGLQVKTMAETT</sequence>
<protein>
    <submittedName>
        <fullName evidence="2">Uncharacterized protein</fullName>
    </submittedName>
</protein>
<feature type="compositionally biased region" description="Basic and acidic residues" evidence="1">
    <location>
        <begin position="16"/>
        <end position="25"/>
    </location>
</feature>
<accession>A0A0P1AYX0</accession>
<dbReference type="AlphaFoldDB" id="A0A0P1AYX0"/>
<dbReference type="Proteomes" id="UP000054928">
    <property type="component" value="Unassembled WGS sequence"/>
</dbReference>
<evidence type="ECO:0000256" key="1">
    <source>
        <dbReference type="SAM" id="MobiDB-lite"/>
    </source>
</evidence>
<dbReference type="GeneID" id="36399004"/>
<organism evidence="2 3">
    <name type="scientific">Plasmopara halstedii</name>
    <name type="common">Downy mildew of sunflower</name>
    <dbReference type="NCBI Taxonomy" id="4781"/>
    <lineage>
        <taxon>Eukaryota</taxon>
        <taxon>Sar</taxon>
        <taxon>Stramenopiles</taxon>
        <taxon>Oomycota</taxon>
        <taxon>Peronosporomycetes</taxon>
        <taxon>Peronosporales</taxon>
        <taxon>Peronosporaceae</taxon>
        <taxon>Plasmopara</taxon>
    </lineage>
</organism>
<name>A0A0P1AYX0_PLAHL</name>